<sequence length="80" mass="8898">MINAKNEQRLVQGHETPLRVKGDNEDVSSELDNGIARLIFVFQYTHTSSVLCCTPSHLKTGYFGGKSLDISYSAVCVFLF</sequence>
<comment type="caution">
    <text evidence="2">The sequence shown here is derived from an EMBL/GenBank/DDBJ whole genome shotgun (WGS) entry which is preliminary data.</text>
</comment>
<proteinExistence type="predicted"/>
<evidence type="ECO:0000313" key="3">
    <source>
        <dbReference type="Proteomes" id="UP000887159"/>
    </source>
</evidence>
<gene>
    <name evidence="2" type="ORF">TNCV_666251</name>
</gene>
<reference evidence="2" key="1">
    <citation type="submission" date="2020-08" db="EMBL/GenBank/DDBJ databases">
        <title>Multicomponent nature underlies the extraordinary mechanical properties of spider dragline silk.</title>
        <authorList>
            <person name="Kono N."/>
            <person name="Nakamura H."/>
            <person name="Mori M."/>
            <person name="Yoshida Y."/>
            <person name="Ohtoshi R."/>
            <person name="Malay A.D."/>
            <person name="Moran D.A.P."/>
            <person name="Tomita M."/>
            <person name="Numata K."/>
            <person name="Arakawa K."/>
        </authorList>
    </citation>
    <scope>NUCLEOTIDE SEQUENCE</scope>
</reference>
<accession>A0A8X6SKE4</accession>
<dbReference type="AlphaFoldDB" id="A0A8X6SKE4"/>
<evidence type="ECO:0000256" key="1">
    <source>
        <dbReference type="SAM" id="MobiDB-lite"/>
    </source>
</evidence>
<dbReference type="Proteomes" id="UP000887159">
    <property type="component" value="Unassembled WGS sequence"/>
</dbReference>
<keyword evidence="3" id="KW-1185">Reference proteome</keyword>
<evidence type="ECO:0000313" key="2">
    <source>
        <dbReference type="EMBL" id="GFY13063.1"/>
    </source>
</evidence>
<organism evidence="2 3">
    <name type="scientific">Trichonephila clavipes</name>
    <name type="common">Golden silk orbweaver</name>
    <name type="synonym">Nephila clavipes</name>
    <dbReference type="NCBI Taxonomy" id="2585209"/>
    <lineage>
        <taxon>Eukaryota</taxon>
        <taxon>Metazoa</taxon>
        <taxon>Ecdysozoa</taxon>
        <taxon>Arthropoda</taxon>
        <taxon>Chelicerata</taxon>
        <taxon>Arachnida</taxon>
        <taxon>Araneae</taxon>
        <taxon>Araneomorphae</taxon>
        <taxon>Entelegynae</taxon>
        <taxon>Araneoidea</taxon>
        <taxon>Nephilidae</taxon>
        <taxon>Trichonephila</taxon>
    </lineage>
</organism>
<feature type="region of interest" description="Disordered" evidence="1">
    <location>
        <begin position="1"/>
        <end position="25"/>
    </location>
</feature>
<dbReference type="EMBL" id="BMAU01021319">
    <property type="protein sequence ID" value="GFY13063.1"/>
    <property type="molecule type" value="Genomic_DNA"/>
</dbReference>
<protein>
    <submittedName>
        <fullName evidence="2">Uncharacterized protein</fullName>
    </submittedName>
</protein>
<name>A0A8X6SKE4_TRICX</name>